<feature type="transmembrane region" description="Helical" evidence="9">
    <location>
        <begin position="15"/>
        <end position="37"/>
    </location>
</feature>
<comment type="subcellular location">
    <subcellularLocation>
        <location evidence="2">Membrane</location>
    </subcellularLocation>
</comment>
<evidence type="ECO:0000256" key="4">
    <source>
        <dbReference type="ARBA" id="ARBA00022553"/>
    </source>
</evidence>
<dbReference type="InterPro" id="IPR005467">
    <property type="entry name" value="His_kinase_dom"/>
</dbReference>
<keyword evidence="8" id="KW-0175">Coiled coil</keyword>
<dbReference type="Gene3D" id="3.30.565.10">
    <property type="entry name" value="Histidine kinase-like ATPase, C-terminal domain"/>
    <property type="match status" value="1"/>
</dbReference>
<evidence type="ECO:0000256" key="1">
    <source>
        <dbReference type="ARBA" id="ARBA00000085"/>
    </source>
</evidence>
<dbReference type="Pfam" id="PF02518">
    <property type="entry name" value="HATPase_c"/>
    <property type="match status" value="1"/>
</dbReference>
<proteinExistence type="predicted"/>
<dbReference type="InterPro" id="IPR036890">
    <property type="entry name" value="HATPase_C_sf"/>
</dbReference>
<keyword evidence="5" id="KW-0808">Transferase</keyword>
<reference evidence="14" key="2">
    <citation type="journal article" date="2021" name="Int. J. Syst. Evol. Microbiol.">
        <title>Geomonas silvestris sp. nov., Geomonas paludis sp. nov. and Geomonas limicola sp. nov., isolated from terrestrial environments, and emended description of the genus Geomonas.</title>
        <authorList>
            <person name="Itoh H."/>
            <person name="Xu Z."/>
            <person name="Masuda Y."/>
            <person name="Ushijima N."/>
            <person name="Hayakawa C."/>
            <person name="Shiratori Y."/>
            <person name="Senoo K."/>
        </authorList>
    </citation>
    <scope>NUCLEOTIDE SEQUENCE</scope>
    <source>
        <strain evidence="14">Red736</strain>
    </source>
</reference>
<dbReference type="SUPFAM" id="SSF52172">
    <property type="entry name" value="CheY-like"/>
    <property type="match status" value="1"/>
</dbReference>
<dbReference type="InterPro" id="IPR036097">
    <property type="entry name" value="HisK_dim/P_sf"/>
</dbReference>
<evidence type="ECO:0000256" key="8">
    <source>
        <dbReference type="SAM" id="Coils"/>
    </source>
</evidence>
<dbReference type="NCBIfam" id="TIGR00229">
    <property type="entry name" value="sensory_box"/>
    <property type="match status" value="1"/>
</dbReference>
<evidence type="ECO:0000313" key="15">
    <source>
        <dbReference type="EMBL" id="UPU37354.1"/>
    </source>
</evidence>
<dbReference type="Proteomes" id="UP000568888">
    <property type="component" value="Unassembled WGS sequence"/>
</dbReference>
<dbReference type="Proteomes" id="UP000831485">
    <property type="component" value="Chromosome"/>
</dbReference>
<evidence type="ECO:0000256" key="7">
    <source>
        <dbReference type="PROSITE-ProRule" id="PRU00169"/>
    </source>
</evidence>
<dbReference type="SUPFAM" id="SSF55874">
    <property type="entry name" value="ATPase domain of HSP90 chaperone/DNA topoisomerase II/histidine kinase"/>
    <property type="match status" value="1"/>
</dbReference>
<dbReference type="CDD" id="cd00082">
    <property type="entry name" value="HisKA"/>
    <property type="match status" value="1"/>
</dbReference>
<dbReference type="CDD" id="cd06225">
    <property type="entry name" value="HAMP"/>
    <property type="match status" value="1"/>
</dbReference>
<evidence type="ECO:0000256" key="9">
    <source>
        <dbReference type="SAM" id="Phobius"/>
    </source>
</evidence>
<dbReference type="Pfam" id="PF00072">
    <property type="entry name" value="Response_reg"/>
    <property type="match status" value="1"/>
</dbReference>
<dbReference type="InterPro" id="IPR000014">
    <property type="entry name" value="PAS"/>
</dbReference>
<comment type="catalytic activity">
    <reaction evidence="1">
        <text>ATP + protein L-histidine = ADP + protein N-phospho-L-histidine.</text>
        <dbReference type="EC" id="2.7.13.3"/>
    </reaction>
</comment>
<dbReference type="EC" id="2.7.13.3" evidence="3"/>
<dbReference type="PANTHER" id="PTHR43065:SF42">
    <property type="entry name" value="TWO-COMPONENT SENSOR PPRA"/>
    <property type="match status" value="1"/>
</dbReference>
<reference evidence="16" key="1">
    <citation type="submission" date="2020-06" db="EMBL/GenBank/DDBJ databases">
        <title>Draft genomic sequecing of Geomonas sp. Red736.</title>
        <authorList>
            <person name="Itoh H."/>
            <person name="Xu Z.X."/>
            <person name="Ushijima N."/>
            <person name="Masuda Y."/>
            <person name="Shiratori Y."/>
            <person name="Senoo K."/>
        </authorList>
    </citation>
    <scope>NUCLEOTIDE SEQUENCE [LARGE SCALE GENOMIC DNA]</scope>
    <source>
        <strain evidence="16">Red736</strain>
    </source>
</reference>
<evidence type="ECO:0000256" key="6">
    <source>
        <dbReference type="ARBA" id="ARBA00022777"/>
    </source>
</evidence>
<name>A0A6V8MW42_9BACT</name>
<evidence type="ECO:0000256" key="3">
    <source>
        <dbReference type="ARBA" id="ARBA00012438"/>
    </source>
</evidence>
<dbReference type="SUPFAM" id="SSF55785">
    <property type="entry name" value="PYP-like sensor domain (PAS domain)"/>
    <property type="match status" value="1"/>
</dbReference>
<keyword evidence="17" id="KW-1185">Reference proteome</keyword>
<dbReference type="InterPro" id="IPR011006">
    <property type="entry name" value="CheY-like_superfamily"/>
</dbReference>
<dbReference type="PANTHER" id="PTHR43065">
    <property type="entry name" value="SENSOR HISTIDINE KINASE"/>
    <property type="match status" value="1"/>
</dbReference>
<gene>
    <name evidence="14" type="ORF">GMPD_20030</name>
    <name evidence="15" type="ORF">M1B72_06520</name>
</gene>
<dbReference type="Gene3D" id="6.10.340.10">
    <property type="match status" value="1"/>
</dbReference>
<dbReference type="EMBL" id="CP096574">
    <property type="protein sequence ID" value="UPU37354.1"/>
    <property type="molecule type" value="Genomic_DNA"/>
</dbReference>
<feature type="domain" description="Response regulatory" evidence="11">
    <location>
        <begin position="647"/>
        <end position="762"/>
    </location>
</feature>
<dbReference type="PROSITE" id="PS50112">
    <property type="entry name" value="PAS"/>
    <property type="match status" value="1"/>
</dbReference>
<dbReference type="Pfam" id="PF08448">
    <property type="entry name" value="PAS_4"/>
    <property type="match status" value="1"/>
</dbReference>
<dbReference type="InterPro" id="IPR004358">
    <property type="entry name" value="Sig_transdc_His_kin-like_C"/>
</dbReference>
<dbReference type="InterPro" id="IPR003594">
    <property type="entry name" value="HATPase_dom"/>
</dbReference>
<evidence type="ECO:0000259" key="12">
    <source>
        <dbReference type="PROSITE" id="PS50112"/>
    </source>
</evidence>
<evidence type="ECO:0000256" key="2">
    <source>
        <dbReference type="ARBA" id="ARBA00004370"/>
    </source>
</evidence>
<feature type="domain" description="HAMP" evidence="13">
    <location>
        <begin position="196"/>
        <end position="248"/>
    </location>
</feature>
<dbReference type="PROSITE" id="PS50110">
    <property type="entry name" value="RESPONSE_REGULATORY"/>
    <property type="match status" value="1"/>
</dbReference>
<dbReference type="SMART" id="SM00448">
    <property type="entry name" value="REC"/>
    <property type="match status" value="1"/>
</dbReference>
<keyword evidence="4 7" id="KW-0597">Phosphoprotein</keyword>
<feature type="coiled-coil region" evidence="8">
    <location>
        <begin position="233"/>
        <end position="263"/>
    </location>
</feature>
<evidence type="ECO:0000259" key="11">
    <source>
        <dbReference type="PROSITE" id="PS50110"/>
    </source>
</evidence>
<dbReference type="Gene3D" id="3.30.450.20">
    <property type="entry name" value="PAS domain"/>
    <property type="match status" value="1"/>
</dbReference>
<dbReference type="PRINTS" id="PR00344">
    <property type="entry name" value="BCTRLSENSOR"/>
</dbReference>
<evidence type="ECO:0000313" key="17">
    <source>
        <dbReference type="Proteomes" id="UP000831485"/>
    </source>
</evidence>
<dbReference type="SUPFAM" id="SSF158472">
    <property type="entry name" value="HAMP domain-like"/>
    <property type="match status" value="1"/>
</dbReference>
<feature type="domain" description="PAS" evidence="12">
    <location>
        <begin position="260"/>
        <end position="330"/>
    </location>
</feature>
<dbReference type="SMART" id="SM00387">
    <property type="entry name" value="HATPase_c"/>
    <property type="match status" value="1"/>
</dbReference>
<dbReference type="InterPro" id="IPR001789">
    <property type="entry name" value="Sig_transdc_resp-reg_receiver"/>
</dbReference>
<dbReference type="AlphaFoldDB" id="A0A6V8MW42"/>
<keyword evidence="6" id="KW-0418">Kinase</keyword>
<dbReference type="InterPro" id="IPR003661">
    <property type="entry name" value="HisK_dim/P_dom"/>
</dbReference>
<evidence type="ECO:0000256" key="5">
    <source>
        <dbReference type="ARBA" id="ARBA00022679"/>
    </source>
</evidence>
<dbReference type="SMART" id="SM00304">
    <property type="entry name" value="HAMP"/>
    <property type="match status" value="1"/>
</dbReference>
<dbReference type="GO" id="GO:0000155">
    <property type="term" value="F:phosphorelay sensor kinase activity"/>
    <property type="evidence" value="ECO:0007669"/>
    <property type="project" value="InterPro"/>
</dbReference>
<evidence type="ECO:0000259" key="10">
    <source>
        <dbReference type="PROSITE" id="PS50109"/>
    </source>
</evidence>
<evidence type="ECO:0000313" key="14">
    <source>
        <dbReference type="EMBL" id="GFO64084.1"/>
    </source>
</evidence>
<feature type="coiled-coil region" evidence="8">
    <location>
        <begin position="365"/>
        <end position="395"/>
    </location>
</feature>
<dbReference type="CDD" id="cd00130">
    <property type="entry name" value="PAS"/>
    <property type="match status" value="1"/>
</dbReference>
<keyword evidence="9" id="KW-0472">Membrane</keyword>
<dbReference type="Pfam" id="PF00672">
    <property type="entry name" value="HAMP"/>
    <property type="match status" value="1"/>
</dbReference>
<dbReference type="Gene3D" id="3.40.50.2300">
    <property type="match status" value="1"/>
</dbReference>
<reference evidence="15" key="3">
    <citation type="submission" date="2022-04" db="EMBL/GenBank/DDBJ databases">
        <authorList>
            <person name="Liu G."/>
        </authorList>
    </citation>
    <scope>NUCLEOTIDE SEQUENCE</scope>
    <source>
        <strain evidence="15">RG22</strain>
    </source>
</reference>
<dbReference type="InterPro" id="IPR035965">
    <property type="entry name" value="PAS-like_dom_sf"/>
</dbReference>
<evidence type="ECO:0000313" key="16">
    <source>
        <dbReference type="Proteomes" id="UP000568888"/>
    </source>
</evidence>
<feature type="transmembrane region" description="Helical" evidence="9">
    <location>
        <begin position="172"/>
        <end position="194"/>
    </location>
</feature>
<keyword evidence="9" id="KW-1133">Transmembrane helix</keyword>
<dbReference type="InterPro" id="IPR013656">
    <property type="entry name" value="PAS_4"/>
</dbReference>
<accession>A0A6V8MW42</accession>
<dbReference type="RefSeq" id="WP_183346891.1">
    <property type="nucleotide sequence ID" value="NZ_BLXY01000002.1"/>
</dbReference>
<dbReference type="PROSITE" id="PS50885">
    <property type="entry name" value="HAMP"/>
    <property type="match status" value="1"/>
</dbReference>
<evidence type="ECO:0000259" key="13">
    <source>
        <dbReference type="PROSITE" id="PS50885"/>
    </source>
</evidence>
<feature type="modified residue" description="4-aspartylphosphate" evidence="7">
    <location>
        <position position="697"/>
    </location>
</feature>
<dbReference type="InterPro" id="IPR003660">
    <property type="entry name" value="HAMP_dom"/>
</dbReference>
<sequence>MARWQIKNLSLQRRFFLLSFCIILIFSVAVTATLFVAQKNKLELSLENKGHAFARYIASVCTDALILQDALQLDSLVAEVHDDEVVYTVIEDEDGTPLTTATASLKNHHPLLARHLHKLPPDAPVATIIESLRQDEDVIELSQGVKVDSSQLGRVRIGLSKRNIQAQLVRQATIILMGMLFMSLTLAITLNLAANRLVLRPVSELAQVANQLSAGNMAARVRSTSVGEIEMVCRSFNMMAERLERDIAELKQAEANVRLAQESQEAILNSMPDLMFRTDRDGVIEEFHSSETNLLYLPPEGFLGRKIADLLPEEPTRVVMAALREAEKTGSHRGAVYSLPLAQGEVWFELAVTAMGNPCTGFILLVRDITQRMRMEEERQQLEKQLLHAQKLESLGVLAGGIAHDFNNILMAIMGNAELALMRVNKESPAIGNLRNIEQASARAADLAAQMLAYSGKGKFVVESLDLNRLLQEMLHMLEVSISKKAQLHFDLAVALPLIEGDATQIRQVVMNLVINASEAIGDDNGTISVKTGSIACDRNYLRNVWQNEELAEGQYVYLEIADSGCGMDNDTVARMFDPFFTTKFTGRGLGMAAVLGIIRGHKGALVVDSAPGRGTTIRVLLPADGQQTAVEPAPAPEREEWQGAGYVLLVDDEETVRNIGTEMLSALGFTPITANDGREALEVYQVTPGIVAVILDLTMPHMDGSQCLTELKKLDPAAKVIMSSGFSAVEVKQKFSGDEIAGFIQKPYSLSALRQVLREISPGT</sequence>
<dbReference type="SUPFAM" id="SSF47384">
    <property type="entry name" value="Homodimeric domain of signal transducing histidine kinase"/>
    <property type="match status" value="1"/>
</dbReference>
<dbReference type="Gene3D" id="1.10.287.130">
    <property type="match status" value="1"/>
</dbReference>
<organism evidence="14 16">
    <name type="scientific">Geomonas paludis</name>
    <dbReference type="NCBI Taxonomy" id="2740185"/>
    <lineage>
        <taxon>Bacteria</taxon>
        <taxon>Pseudomonadati</taxon>
        <taxon>Thermodesulfobacteriota</taxon>
        <taxon>Desulfuromonadia</taxon>
        <taxon>Geobacterales</taxon>
        <taxon>Geobacteraceae</taxon>
        <taxon>Geomonas</taxon>
    </lineage>
</organism>
<keyword evidence="9" id="KW-0812">Transmembrane</keyword>
<dbReference type="GO" id="GO:0016020">
    <property type="term" value="C:membrane"/>
    <property type="evidence" value="ECO:0007669"/>
    <property type="project" value="UniProtKB-SubCell"/>
</dbReference>
<protein>
    <recommendedName>
        <fullName evidence="3">histidine kinase</fullName>
        <ecNumber evidence="3">2.7.13.3</ecNumber>
    </recommendedName>
</protein>
<dbReference type="PROSITE" id="PS50109">
    <property type="entry name" value="HIS_KIN"/>
    <property type="match status" value="1"/>
</dbReference>
<dbReference type="EMBL" id="BLXY01000002">
    <property type="protein sequence ID" value="GFO64084.1"/>
    <property type="molecule type" value="Genomic_DNA"/>
</dbReference>
<dbReference type="SMART" id="SM00091">
    <property type="entry name" value="PAS"/>
    <property type="match status" value="1"/>
</dbReference>
<feature type="domain" description="Histidine kinase" evidence="10">
    <location>
        <begin position="401"/>
        <end position="626"/>
    </location>
</feature>